<protein>
    <submittedName>
        <fullName evidence="14">Putative hemolysin</fullName>
    </submittedName>
</protein>
<dbReference type="InterPro" id="IPR044751">
    <property type="entry name" value="Ion_transp-like_CBS"/>
</dbReference>
<feature type="transmembrane region" description="Helical" evidence="11">
    <location>
        <begin position="103"/>
        <end position="125"/>
    </location>
</feature>
<feature type="transmembrane region" description="Helical" evidence="11">
    <location>
        <begin position="6"/>
        <end position="31"/>
    </location>
</feature>
<keyword evidence="4 10" id="KW-0812">Transmembrane</keyword>
<keyword evidence="6 10" id="KW-1133">Transmembrane helix</keyword>
<keyword evidence="15" id="KW-1185">Reference proteome</keyword>
<comment type="subcellular location">
    <subcellularLocation>
        <location evidence="1">Cell membrane</location>
        <topology evidence="1">Multi-pass membrane protein</topology>
    </subcellularLocation>
</comment>
<dbReference type="CDD" id="cd04590">
    <property type="entry name" value="CBS_pair_CorC_HlyC_assoc"/>
    <property type="match status" value="1"/>
</dbReference>
<dbReference type="EMBL" id="JACHHI010000003">
    <property type="protein sequence ID" value="MBB6477832.1"/>
    <property type="molecule type" value="Genomic_DNA"/>
</dbReference>
<dbReference type="InterPro" id="IPR046342">
    <property type="entry name" value="CBS_dom_sf"/>
</dbReference>
<dbReference type="Pfam" id="PF00571">
    <property type="entry name" value="CBS"/>
    <property type="match status" value="1"/>
</dbReference>
<feature type="transmembrane region" description="Helical" evidence="11">
    <location>
        <begin position="62"/>
        <end position="83"/>
    </location>
</feature>
<dbReference type="Pfam" id="PF01595">
    <property type="entry name" value="CNNM"/>
    <property type="match status" value="1"/>
</dbReference>
<dbReference type="InterPro" id="IPR016169">
    <property type="entry name" value="FAD-bd_PCMH_sub2"/>
</dbReference>
<evidence type="ECO:0000256" key="8">
    <source>
        <dbReference type="ARBA" id="ARBA00023136"/>
    </source>
</evidence>
<evidence type="ECO:0000256" key="1">
    <source>
        <dbReference type="ARBA" id="ARBA00004651"/>
    </source>
</evidence>
<evidence type="ECO:0000256" key="11">
    <source>
        <dbReference type="SAM" id="Phobius"/>
    </source>
</evidence>
<dbReference type="GO" id="GO:0050660">
    <property type="term" value="F:flavin adenine dinucleotide binding"/>
    <property type="evidence" value="ECO:0007669"/>
    <property type="project" value="InterPro"/>
</dbReference>
<sequence>MDSDHPGWQIALLLILIIANGVFSATELAIVSAKKPRLAQRASQGDSGAKAALKIAQDPNQLFSTIQIGITAIGVITGMLGASTLSEPLAAALTPALGQYAQAISLFLIMAVVTFLTLLIGELVPKRIAINSPESVASWVARPMNLFARINLPLVWFLTFSTSAALKLLGIKIKAEQPVTEEEIRFLLRQGARLGTFDADEPELIDRVFRLNDIPAEYIMTARPQLEWLDLAESEEELGAQLLRSTHTRLPVGYESLDDFRGIVQLRDLLLLRLRRPEMRWHALIAHCVTTPLYIPETLTLNKTLDLFRAKNAHEAIILDEYGSPEGMVTLHDILEEILGAMPGSVAERIEERNRIVKRTPNSWLVDGLLPIEEFKEYFQITEALPKEGEDFYKTLGGFVIYLFGYLPKETEIISYRNMQFEVMDNDNYRVDKILVTKKAQGPDGEIKES</sequence>
<dbReference type="OrthoDB" id="9798188at2"/>
<evidence type="ECO:0000256" key="4">
    <source>
        <dbReference type="ARBA" id="ARBA00022692"/>
    </source>
</evidence>
<dbReference type="SUPFAM" id="SSF54631">
    <property type="entry name" value="CBS-domain pair"/>
    <property type="match status" value="1"/>
</dbReference>
<keyword evidence="7 9" id="KW-0129">CBS domain</keyword>
<evidence type="ECO:0000256" key="2">
    <source>
        <dbReference type="ARBA" id="ARBA00006337"/>
    </source>
</evidence>
<dbReference type="SMART" id="SM01091">
    <property type="entry name" value="CorC_HlyC"/>
    <property type="match status" value="1"/>
</dbReference>
<keyword evidence="5" id="KW-0677">Repeat</keyword>
<evidence type="ECO:0000256" key="3">
    <source>
        <dbReference type="ARBA" id="ARBA00022475"/>
    </source>
</evidence>
<evidence type="ECO:0000256" key="10">
    <source>
        <dbReference type="PROSITE-ProRule" id="PRU01193"/>
    </source>
</evidence>
<evidence type="ECO:0000313" key="14">
    <source>
        <dbReference type="EMBL" id="MBB6477832.1"/>
    </source>
</evidence>
<evidence type="ECO:0000256" key="7">
    <source>
        <dbReference type="ARBA" id="ARBA00023122"/>
    </source>
</evidence>
<evidence type="ECO:0000256" key="9">
    <source>
        <dbReference type="PROSITE-ProRule" id="PRU00703"/>
    </source>
</evidence>
<evidence type="ECO:0000256" key="6">
    <source>
        <dbReference type="ARBA" id="ARBA00022989"/>
    </source>
</evidence>
<dbReference type="Gene3D" id="3.10.580.10">
    <property type="entry name" value="CBS-domain"/>
    <property type="match status" value="1"/>
</dbReference>
<keyword evidence="3" id="KW-1003">Cell membrane</keyword>
<dbReference type="Pfam" id="PF03471">
    <property type="entry name" value="CorC_HlyC"/>
    <property type="match status" value="1"/>
</dbReference>
<dbReference type="Proteomes" id="UP000591941">
    <property type="component" value="Unassembled WGS sequence"/>
</dbReference>
<evidence type="ECO:0000259" key="12">
    <source>
        <dbReference type="PROSITE" id="PS51371"/>
    </source>
</evidence>
<dbReference type="InterPro" id="IPR002550">
    <property type="entry name" value="CNNM"/>
</dbReference>
<comment type="similarity">
    <text evidence="2">Belongs to the UPF0053 family.</text>
</comment>
<feature type="transmembrane region" description="Helical" evidence="11">
    <location>
        <begin position="146"/>
        <end position="166"/>
    </location>
</feature>
<evidence type="ECO:0000259" key="13">
    <source>
        <dbReference type="PROSITE" id="PS51846"/>
    </source>
</evidence>
<dbReference type="SUPFAM" id="SSF56176">
    <property type="entry name" value="FAD-binding/transporter-associated domain-like"/>
    <property type="match status" value="1"/>
</dbReference>
<dbReference type="GO" id="GO:0005886">
    <property type="term" value="C:plasma membrane"/>
    <property type="evidence" value="ECO:0007669"/>
    <property type="project" value="UniProtKB-SubCell"/>
</dbReference>
<dbReference type="InterPro" id="IPR005170">
    <property type="entry name" value="Transptr-assoc_dom"/>
</dbReference>
<reference evidence="14 15" key="1">
    <citation type="submission" date="2020-08" db="EMBL/GenBank/DDBJ databases">
        <title>Genomic Encyclopedia of Type Strains, Phase IV (KMG-IV): sequencing the most valuable type-strain genomes for metagenomic binning, comparative biology and taxonomic classification.</title>
        <authorList>
            <person name="Goeker M."/>
        </authorList>
    </citation>
    <scope>NUCLEOTIDE SEQUENCE [LARGE SCALE GENOMIC DNA]</scope>
    <source>
        <strain evidence="14 15">DSM 21255</strain>
    </source>
</reference>
<dbReference type="InterPro" id="IPR000644">
    <property type="entry name" value="CBS_dom"/>
</dbReference>
<dbReference type="PANTHER" id="PTHR43099">
    <property type="entry name" value="UPF0053 PROTEIN YRKA"/>
    <property type="match status" value="1"/>
</dbReference>
<gene>
    <name evidence="14" type="ORF">HNR45_000865</name>
</gene>
<dbReference type="PANTHER" id="PTHR43099:SF5">
    <property type="entry name" value="HLYC_CORC FAMILY TRANSPORTER"/>
    <property type="match status" value="1"/>
</dbReference>
<feature type="domain" description="CBS" evidence="12">
    <location>
        <begin position="288"/>
        <end position="346"/>
    </location>
</feature>
<name>A0A841R5M9_9FIRM</name>
<dbReference type="AlphaFoldDB" id="A0A841R5M9"/>
<dbReference type="RefSeq" id="WP_159822792.1">
    <property type="nucleotide sequence ID" value="NZ_CABWNB010000002.1"/>
</dbReference>
<keyword evidence="8 10" id="KW-0472">Membrane</keyword>
<proteinExistence type="inferred from homology"/>
<feature type="domain" description="CNNM transmembrane" evidence="13">
    <location>
        <begin position="2"/>
        <end position="201"/>
    </location>
</feature>
<dbReference type="PROSITE" id="PS51371">
    <property type="entry name" value="CBS"/>
    <property type="match status" value="1"/>
</dbReference>
<comment type="caution">
    <text evidence="14">The sequence shown here is derived from an EMBL/GenBank/DDBJ whole genome shotgun (WGS) entry which is preliminary data.</text>
</comment>
<accession>A0A841R5M9</accession>
<evidence type="ECO:0000313" key="15">
    <source>
        <dbReference type="Proteomes" id="UP000591941"/>
    </source>
</evidence>
<dbReference type="InterPro" id="IPR036318">
    <property type="entry name" value="FAD-bd_PCMH-like_sf"/>
</dbReference>
<dbReference type="Gene3D" id="3.30.465.10">
    <property type="match status" value="1"/>
</dbReference>
<organism evidence="14 15">
    <name type="scientific">Negativicoccus succinicivorans</name>
    <dbReference type="NCBI Taxonomy" id="620903"/>
    <lineage>
        <taxon>Bacteria</taxon>
        <taxon>Bacillati</taxon>
        <taxon>Bacillota</taxon>
        <taxon>Negativicutes</taxon>
        <taxon>Veillonellales</taxon>
        <taxon>Veillonellaceae</taxon>
        <taxon>Negativicoccus</taxon>
    </lineage>
</organism>
<dbReference type="PROSITE" id="PS51846">
    <property type="entry name" value="CNNM"/>
    <property type="match status" value="1"/>
</dbReference>
<evidence type="ECO:0000256" key="5">
    <source>
        <dbReference type="ARBA" id="ARBA00022737"/>
    </source>
</evidence>
<dbReference type="InterPro" id="IPR051676">
    <property type="entry name" value="UPF0053_domain"/>
</dbReference>
<dbReference type="GeneID" id="93486147"/>